<sequence length="103" mass="11052">MGPRRGFGAADVRPAEGVEWRTDRAMARADVEVAVTETCPRAQPSVRWVSDTFGGTCAESRQMRPVTETAVSARGRDGSHQASLRRTGDLCLNLSGSSQTTSL</sequence>
<organism evidence="2 3">
    <name type="scientific">Cellulomonas xylanilytica</name>
    <dbReference type="NCBI Taxonomy" id="233583"/>
    <lineage>
        <taxon>Bacteria</taxon>
        <taxon>Bacillati</taxon>
        <taxon>Actinomycetota</taxon>
        <taxon>Actinomycetes</taxon>
        <taxon>Micrococcales</taxon>
        <taxon>Cellulomonadaceae</taxon>
        <taxon>Cellulomonas</taxon>
    </lineage>
</organism>
<gene>
    <name evidence="2" type="ORF">CXY01_30370</name>
</gene>
<evidence type="ECO:0000313" key="2">
    <source>
        <dbReference type="EMBL" id="GEK22517.1"/>
    </source>
</evidence>
<feature type="region of interest" description="Disordered" evidence="1">
    <location>
        <begin position="64"/>
        <end position="103"/>
    </location>
</feature>
<dbReference type="AlphaFoldDB" id="A0A510V6L5"/>
<protein>
    <submittedName>
        <fullName evidence="2">Uncharacterized protein</fullName>
    </submittedName>
</protein>
<dbReference type="EMBL" id="BJUB01000009">
    <property type="protein sequence ID" value="GEK22517.1"/>
    <property type="molecule type" value="Genomic_DNA"/>
</dbReference>
<evidence type="ECO:0000313" key="3">
    <source>
        <dbReference type="Proteomes" id="UP000321118"/>
    </source>
</evidence>
<reference evidence="2 3" key="1">
    <citation type="submission" date="2019-07" db="EMBL/GenBank/DDBJ databases">
        <title>Whole genome shotgun sequence of Cellulomonas xylanilytica NBRC 101102.</title>
        <authorList>
            <person name="Hosoyama A."/>
            <person name="Uohara A."/>
            <person name="Ohji S."/>
            <person name="Ichikawa N."/>
        </authorList>
    </citation>
    <scope>NUCLEOTIDE SEQUENCE [LARGE SCALE GENOMIC DNA]</scope>
    <source>
        <strain evidence="2 3">NBRC 101102</strain>
    </source>
</reference>
<dbReference type="Proteomes" id="UP000321118">
    <property type="component" value="Unassembled WGS sequence"/>
</dbReference>
<evidence type="ECO:0000256" key="1">
    <source>
        <dbReference type="SAM" id="MobiDB-lite"/>
    </source>
</evidence>
<comment type="caution">
    <text evidence="2">The sequence shown here is derived from an EMBL/GenBank/DDBJ whole genome shotgun (WGS) entry which is preliminary data.</text>
</comment>
<feature type="compositionally biased region" description="Polar residues" evidence="1">
    <location>
        <begin position="94"/>
        <end position="103"/>
    </location>
</feature>
<proteinExistence type="predicted"/>
<accession>A0A510V6L5</accession>
<name>A0A510V6L5_9CELL</name>
<keyword evidence="3" id="KW-1185">Reference proteome</keyword>